<gene>
    <name evidence="1" type="ORF">METZ01_LOCUS513853</name>
</gene>
<accession>A0A383EWG1</accession>
<protein>
    <submittedName>
        <fullName evidence="1">Uncharacterized protein</fullName>
    </submittedName>
</protein>
<dbReference type="EMBL" id="UINC01229332">
    <property type="protein sequence ID" value="SVE60999.1"/>
    <property type="molecule type" value="Genomic_DNA"/>
</dbReference>
<reference evidence="1" key="1">
    <citation type="submission" date="2018-05" db="EMBL/GenBank/DDBJ databases">
        <authorList>
            <person name="Lanie J.A."/>
            <person name="Ng W.-L."/>
            <person name="Kazmierczak K.M."/>
            <person name="Andrzejewski T.M."/>
            <person name="Davidsen T.M."/>
            <person name="Wayne K.J."/>
            <person name="Tettelin H."/>
            <person name="Glass J.I."/>
            <person name="Rusch D."/>
            <person name="Podicherti R."/>
            <person name="Tsui H.-C.T."/>
            <person name="Winkler M.E."/>
        </authorList>
    </citation>
    <scope>NUCLEOTIDE SEQUENCE</scope>
</reference>
<evidence type="ECO:0000313" key="1">
    <source>
        <dbReference type="EMBL" id="SVE60999.1"/>
    </source>
</evidence>
<name>A0A383EWG1_9ZZZZ</name>
<sequence>MIVKAIPPKEELEGWLMTPAGVDRIASQFKEALESGETKNLRGSKKQIEDFA</sequence>
<proteinExistence type="predicted"/>
<dbReference type="AlphaFoldDB" id="A0A383EWG1"/>
<feature type="non-terminal residue" evidence="1">
    <location>
        <position position="52"/>
    </location>
</feature>
<organism evidence="1">
    <name type="scientific">marine metagenome</name>
    <dbReference type="NCBI Taxonomy" id="408172"/>
    <lineage>
        <taxon>unclassified sequences</taxon>
        <taxon>metagenomes</taxon>
        <taxon>ecological metagenomes</taxon>
    </lineage>
</organism>